<reference evidence="2" key="1">
    <citation type="submission" date="2023-07" db="EMBL/GenBank/DDBJ databases">
        <title>Black Yeasts Isolated from many extreme environments.</title>
        <authorList>
            <person name="Coleine C."/>
            <person name="Stajich J.E."/>
            <person name="Selbmann L."/>
        </authorList>
    </citation>
    <scope>NUCLEOTIDE SEQUENCE</scope>
    <source>
        <strain evidence="2">CCFEE 5485</strain>
    </source>
</reference>
<feature type="domain" description="Carbohydrate kinase PfkB" evidence="1">
    <location>
        <begin position="2"/>
        <end position="253"/>
    </location>
</feature>
<dbReference type="AlphaFoldDB" id="A0AAE0WSW6"/>
<sequence>MGDDFPEAVLKQFQSWALNLLIRKVPGAKSTRGLLEYKDKAFGRKTFRYLTPPLNTTPELLEDSNLLYSASFHFLARPEDLETQVANLLRRRAERSKTGRPLLVWEPAPPYCNSRTRTAHLEMCKRVDVFSPNHLELISLFEDHEHIEQPFDRKQVERYARCFLDSSLEESQAGAKIVIRAGEHGCLFMSNMDEPTWLPTFYDSTSVKIVDATGAGNAFLGALAITLRRTNDLKESAIYGSVAASFALEQIGLPTTSIRRGKEVWNGVEFTARLMEYRLTLVN</sequence>
<dbReference type="Proteomes" id="UP001274830">
    <property type="component" value="Unassembled WGS sequence"/>
</dbReference>
<dbReference type="EMBL" id="JAUTXT010000007">
    <property type="protein sequence ID" value="KAK3677291.1"/>
    <property type="molecule type" value="Genomic_DNA"/>
</dbReference>
<proteinExistence type="predicted"/>
<dbReference type="InterPro" id="IPR029056">
    <property type="entry name" value="Ribokinase-like"/>
</dbReference>
<dbReference type="SUPFAM" id="SSF53613">
    <property type="entry name" value="Ribokinase-like"/>
    <property type="match status" value="1"/>
</dbReference>
<evidence type="ECO:0000259" key="1">
    <source>
        <dbReference type="Pfam" id="PF00294"/>
    </source>
</evidence>
<accession>A0AAE0WSW6</accession>
<gene>
    <name evidence="2" type="primary">NSA2_1</name>
    <name evidence="2" type="ORF">LTR78_002829</name>
</gene>
<evidence type="ECO:0000313" key="3">
    <source>
        <dbReference type="Proteomes" id="UP001274830"/>
    </source>
</evidence>
<dbReference type="InterPro" id="IPR011611">
    <property type="entry name" value="PfkB_dom"/>
</dbReference>
<dbReference type="Gene3D" id="3.40.1190.20">
    <property type="match status" value="1"/>
</dbReference>
<name>A0AAE0WSW6_9PEZI</name>
<protein>
    <submittedName>
        <fullName evidence="2">Ribosome biogenesis protein</fullName>
    </submittedName>
</protein>
<dbReference type="PANTHER" id="PTHR47098">
    <property type="entry name" value="PROTEIN MAK32"/>
    <property type="match status" value="1"/>
</dbReference>
<comment type="caution">
    <text evidence="2">The sequence shown here is derived from an EMBL/GenBank/DDBJ whole genome shotgun (WGS) entry which is preliminary data.</text>
</comment>
<keyword evidence="3" id="KW-1185">Reference proteome</keyword>
<evidence type="ECO:0000313" key="2">
    <source>
        <dbReference type="EMBL" id="KAK3677291.1"/>
    </source>
</evidence>
<dbReference type="PANTHER" id="PTHR47098:SF1">
    <property type="entry name" value="PFKB FAMILY CARBOHYDRATE KINASE SUPERFAMILY (AFU_ORTHOLOGUE AFUA_4G09500)"/>
    <property type="match status" value="1"/>
</dbReference>
<organism evidence="2 3">
    <name type="scientific">Recurvomyces mirabilis</name>
    <dbReference type="NCBI Taxonomy" id="574656"/>
    <lineage>
        <taxon>Eukaryota</taxon>
        <taxon>Fungi</taxon>
        <taxon>Dikarya</taxon>
        <taxon>Ascomycota</taxon>
        <taxon>Pezizomycotina</taxon>
        <taxon>Dothideomycetes</taxon>
        <taxon>Dothideomycetidae</taxon>
        <taxon>Mycosphaerellales</taxon>
        <taxon>Teratosphaeriaceae</taxon>
        <taxon>Recurvomyces</taxon>
    </lineage>
</organism>
<dbReference type="Pfam" id="PF00294">
    <property type="entry name" value="PfkB"/>
    <property type="match status" value="1"/>
</dbReference>